<accession>A0A2K1YK05</accession>
<evidence type="ECO:0000313" key="1">
    <source>
        <dbReference type="EMBL" id="PNT13359.1"/>
    </source>
</evidence>
<dbReference type="EMBL" id="CM009300">
    <property type="protein sequence ID" value="PNT13359.1"/>
    <property type="molecule type" value="Genomic_DNA"/>
</dbReference>
<gene>
    <name evidence="1" type="ORF">POPTR_011G138300</name>
</gene>
<evidence type="ECO:0000313" key="2">
    <source>
        <dbReference type="Proteomes" id="UP000006729"/>
    </source>
</evidence>
<name>A0A2K1YK05_POPTR</name>
<organism evidence="1 2">
    <name type="scientific">Populus trichocarpa</name>
    <name type="common">Western balsam poplar</name>
    <name type="synonym">Populus balsamifera subsp. trichocarpa</name>
    <dbReference type="NCBI Taxonomy" id="3694"/>
    <lineage>
        <taxon>Eukaryota</taxon>
        <taxon>Viridiplantae</taxon>
        <taxon>Streptophyta</taxon>
        <taxon>Embryophyta</taxon>
        <taxon>Tracheophyta</taxon>
        <taxon>Spermatophyta</taxon>
        <taxon>Magnoliopsida</taxon>
        <taxon>eudicotyledons</taxon>
        <taxon>Gunneridae</taxon>
        <taxon>Pentapetalae</taxon>
        <taxon>rosids</taxon>
        <taxon>fabids</taxon>
        <taxon>Malpighiales</taxon>
        <taxon>Salicaceae</taxon>
        <taxon>Saliceae</taxon>
        <taxon>Populus</taxon>
    </lineage>
</organism>
<proteinExistence type="predicted"/>
<reference evidence="1 2" key="1">
    <citation type="journal article" date="2006" name="Science">
        <title>The genome of black cottonwood, Populus trichocarpa (Torr. &amp; Gray).</title>
        <authorList>
            <person name="Tuskan G.A."/>
            <person name="Difazio S."/>
            <person name="Jansson S."/>
            <person name="Bohlmann J."/>
            <person name="Grigoriev I."/>
            <person name="Hellsten U."/>
            <person name="Putnam N."/>
            <person name="Ralph S."/>
            <person name="Rombauts S."/>
            <person name="Salamov A."/>
            <person name="Schein J."/>
            <person name="Sterck L."/>
            <person name="Aerts A."/>
            <person name="Bhalerao R.R."/>
            <person name="Bhalerao R.P."/>
            <person name="Blaudez D."/>
            <person name="Boerjan W."/>
            <person name="Brun A."/>
            <person name="Brunner A."/>
            <person name="Busov V."/>
            <person name="Campbell M."/>
            <person name="Carlson J."/>
            <person name="Chalot M."/>
            <person name="Chapman J."/>
            <person name="Chen G.L."/>
            <person name="Cooper D."/>
            <person name="Coutinho P.M."/>
            <person name="Couturier J."/>
            <person name="Covert S."/>
            <person name="Cronk Q."/>
            <person name="Cunningham R."/>
            <person name="Davis J."/>
            <person name="Degroeve S."/>
            <person name="Dejardin A."/>
            <person name="Depamphilis C."/>
            <person name="Detter J."/>
            <person name="Dirks B."/>
            <person name="Dubchak I."/>
            <person name="Duplessis S."/>
            <person name="Ehlting J."/>
            <person name="Ellis B."/>
            <person name="Gendler K."/>
            <person name="Goodstein D."/>
            <person name="Gribskov M."/>
            <person name="Grimwood J."/>
            <person name="Groover A."/>
            <person name="Gunter L."/>
            <person name="Hamberger B."/>
            <person name="Heinze B."/>
            <person name="Helariutta Y."/>
            <person name="Henrissat B."/>
            <person name="Holligan D."/>
            <person name="Holt R."/>
            <person name="Huang W."/>
            <person name="Islam-Faridi N."/>
            <person name="Jones S."/>
            <person name="Jones-Rhoades M."/>
            <person name="Jorgensen R."/>
            <person name="Joshi C."/>
            <person name="Kangasjarvi J."/>
            <person name="Karlsson J."/>
            <person name="Kelleher C."/>
            <person name="Kirkpatrick R."/>
            <person name="Kirst M."/>
            <person name="Kohler A."/>
            <person name="Kalluri U."/>
            <person name="Larimer F."/>
            <person name="Leebens-Mack J."/>
            <person name="Leple J.C."/>
            <person name="Locascio P."/>
            <person name="Lou Y."/>
            <person name="Lucas S."/>
            <person name="Martin F."/>
            <person name="Montanini B."/>
            <person name="Napoli C."/>
            <person name="Nelson D.R."/>
            <person name="Nelson C."/>
            <person name="Nieminen K."/>
            <person name="Nilsson O."/>
            <person name="Pereda V."/>
            <person name="Peter G."/>
            <person name="Philippe R."/>
            <person name="Pilate G."/>
            <person name="Poliakov A."/>
            <person name="Razumovskaya J."/>
            <person name="Richardson P."/>
            <person name="Rinaldi C."/>
            <person name="Ritland K."/>
            <person name="Rouze P."/>
            <person name="Ryaboy D."/>
            <person name="Schmutz J."/>
            <person name="Schrader J."/>
            <person name="Segerman B."/>
            <person name="Shin H."/>
            <person name="Siddiqui A."/>
            <person name="Sterky F."/>
            <person name="Terry A."/>
            <person name="Tsai C.J."/>
            <person name="Uberbacher E."/>
            <person name="Unneberg P."/>
            <person name="Vahala J."/>
            <person name="Wall K."/>
            <person name="Wessler S."/>
            <person name="Yang G."/>
            <person name="Yin T."/>
            <person name="Douglas C."/>
            <person name="Marra M."/>
            <person name="Sandberg G."/>
            <person name="Van de Peer Y."/>
            <person name="Rokhsar D."/>
        </authorList>
    </citation>
    <scope>NUCLEOTIDE SEQUENCE [LARGE SCALE GENOMIC DNA]</scope>
    <source>
        <strain evidence="2">cv. Nisqually</strain>
    </source>
</reference>
<sequence>MKDHSDGKFRISLRVSCLRDAFLCKFCFLEQEWFRDQEGILHFLADFFFLLSPLCLLPNNRHHRQKLCLSTLPFSAFQLLTHTIHFLLDNQPSKLIKNPTSKHPLFIMSPVLPLRMTKNHRNQQHYTVHSISIYPKLPGT</sequence>
<keyword evidence="2" id="KW-1185">Reference proteome</keyword>
<protein>
    <submittedName>
        <fullName evidence="1">Uncharacterized protein</fullName>
    </submittedName>
</protein>
<dbReference type="AlphaFoldDB" id="A0A2K1YK05"/>
<dbReference type="Proteomes" id="UP000006729">
    <property type="component" value="Chromosome 11"/>
</dbReference>
<dbReference type="InParanoid" id="A0A2K1YK05"/>